<dbReference type="InterPro" id="IPR011990">
    <property type="entry name" value="TPR-like_helical_dom_sf"/>
</dbReference>
<dbReference type="SMART" id="SM00028">
    <property type="entry name" value="TPR"/>
    <property type="match status" value="3"/>
</dbReference>
<keyword evidence="2" id="KW-0802">TPR repeat</keyword>
<protein>
    <submittedName>
        <fullName evidence="3">Tetratricopeptide TPR_2 repeat protein</fullName>
    </submittedName>
</protein>
<organism evidence="3">
    <name type="scientific">uncultured microorganism</name>
    <dbReference type="NCBI Taxonomy" id="358574"/>
    <lineage>
        <taxon>unclassified sequences</taxon>
        <taxon>environmental samples</taxon>
    </lineage>
</organism>
<dbReference type="Pfam" id="PF13174">
    <property type="entry name" value="TPR_6"/>
    <property type="match status" value="1"/>
</dbReference>
<feature type="non-terminal residue" evidence="3">
    <location>
        <position position="1"/>
    </location>
</feature>
<name>F8UHV3_9ZZZZ</name>
<dbReference type="SUPFAM" id="SSF48452">
    <property type="entry name" value="TPR-like"/>
    <property type="match status" value="1"/>
</dbReference>
<evidence type="ECO:0000256" key="2">
    <source>
        <dbReference type="ARBA" id="ARBA00022803"/>
    </source>
</evidence>
<dbReference type="Gene3D" id="1.25.40.10">
    <property type="entry name" value="Tetratricopeptide repeat domain"/>
    <property type="match status" value="1"/>
</dbReference>
<reference evidence="3" key="1">
    <citation type="submission" date="2011-04" db="EMBL/GenBank/DDBJ databases">
        <title>Taxonomic and functional metagenomic profiling of the microbial community in the anoxic sediment of a brackish shallow lake (Laguna de Carrizo Central Spain).</title>
        <authorList>
            <consortium name="CONSOLIDER consortium CSD2007-00005"/>
            <person name="Guazzaroni M.-E."/>
            <person name="Richter M."/>
            <person name="Garcia-Salamanca A."/>
            <person name="Yarza P."/>
            <person name="Ferrer M."/>
        </authorList>
    </citation>
    <scope>NUCLEOTIDE SEQUENCE</scope>
</reference>
<dbReference type="InterPro" id="IPR051012">
    <property type="entry name" value="CellSynth/LPSAsmb/PSIAsmb"/>
</dbReference>
<evidence type="ECO:0000313" key="3">
    <source>
        <dbReference type="EMBL" id="AEI30610.1"/>
    </source>
</evidence>
<dbReference type="PANTHER" id="PTHR45586:SF1">
    <property type="entry name" value="LIPOPOLYSACCHARIDE ASSEMBLY PROTEIN B"/>
    <property type="match status" value="1"/>
</dbReference>
<dbReference type="PANTHER" id="PTHR45586">
    <property type="entry name" value="TPR REPEAT-CONTAINING PROTEIN PA4667"/>
    <property type="match status" value="1"/>
</dbReference>
<sequence>LEAMARPDEALGEYQKAHALSGDARLLPAMANCAVLLGLHSRAIEWYSAFLEKEPRHTEALFGLANAYQIRRDYGGALAAYRAVLSIDSAHARTYYNLGSLYAYHLGNPDSARFYWGAFLKRFPTSEDAPYIKREIRKLTPIH</sequence>
<keyword evidence="1" id="KW-0677">Repeat</keyword>
<evidence type="ECO:0000256" key="1">
    <source>
        <dbReference type="ARBA" id="ARBA00022737"/>
    </source>
</evidence>
<proteinExistence type="predicted"/>
<dbReference type="InterPro" id="IPR019734">
    <property type="entry name" value="TPR_rpt"/>
</dbReference>
<dbReference type="EMBL" id="JF805245">
    <property type="protein sequence ID" value="AEI30610.1"/>
    <property type="molecule type" value="Genomic_DNA"/>
</dbReference>
<dbReference type="Pfam" id="PF13181">
    <property type="entry name" value="TPR_8"/>
    <property type="match status" value="1"/>
</dbReference>
<gene>
    <name evidence="3" type="ORF">LDC_03272</name>
</gene>
<dbReference type="PROSITE" id="PS50005">
    <property type="entry name" value="TPR"/>
    <property type="match status" value="1"/>
</dbReference>
<dbReference type="AlphaFoldDB" id="F8UHV3"/>
<accession>F8UHV3</accession>